<keyword evidence="1 3" id="KW-0159">Chromosome partition</keyword>
<keyword evidence="5" id="KW-1185">Reference proteome</keyword>
<dbReference type="InterPro" id="IPR003768">
    <property type="entry name" value="ScpA"/>
</dbReference>
<evidence type="ECO:0000313" key="5">
    <source>
        <dbReference type="Proteomes" id="UP000294746"/>
    </source>
</evidence>
<dbReference type="Gene3D" id="1.10.10.580">
    <property type="entry name" value="Structural maintenance of chromosome 1. Chain E"/>
    <property type="match status" value="1"/>
</dbReference>
<sequence length="252" mass="29388">MTVEVKFKLNSFEGPLDLLLHLIDQSEVDIYEVPISQITDQYMNMIQEANHYEIEVASEFIVMAATLLAIKSRMLLPKQEIFEEAHSFMDDEWMDPREELVEKLLEYKRYKRLGEMLREQEEERSQVYTRVPADLSPFAPVENPVAGLTTDDLLQAFVLALQTHPPKNEPMTRLAREEISVSDRMEEIVQELAIQGRILFTSLLDWTKMSKERVITTFLALLELMKTKRIKCSQYDLFTDILIEPFVQEVAP</sequence>
<dbReference type="AlphaFoldDB" id="A0A4R2S388"/>
<dbReference type="EMBL" id="SLXV01000005">
    <property type="protein sequence ID" value="TCP69893.1"/>
    <property type="molecule type" value="Genomic_DNA"/>
</dbReference>
<dbReference type="PANTHER" id="PTHR33969">
    <property type="entry name" value="SEGREGATION AND CONDENSATION PROTEIN A"/>
    <property type="match status" value="1"/>
</dbReference>
<evidence type="ECO:0000256" key="2">
    <source>
        <dbReference type="ARBA" id="ARBA00044777"/>
    </source>
</evidence>
<reference evidence="4 5" key="1">
    <citation type="submission" date="2019-03" db="EMBL/GenBank/DDBJ databases">
        <title>Genomic Encyclopedia of Type Strains, Phase IV (KMG-IV): sequencing the most valuable type-strain genomes for metagenomic binning, comparative biology and taxonomic classification.</title>
        <authorList>
            <person name="Goeker M."/>
        </authorList>
    </citation>
    <scope>NUCLEOTIDE SEQUENCE [LARGE SCALE GENOMIC DNA]</scope>
    <source>
        <strain evidence="4 5">DSM 46831</strain>
    </source>
</reference>
<dbReference type="Proteomes" id="UP000294746">
    <property type="component" value="Unassembled WGS sequence"/>
</dbReference>
<name>A0A4R2S388_9BACL</name>
<dbReference type="GO" id="GO:0007059">
    <property type="term" value="P:chromosome segregation"/>
    <property type="evidence" value="ECO:0007669"/>
    <property type="project" value="UniProtKB-UniRule"/>
</dbReference>
<dbReference type="HAMAP" id="MF_01805">
    <property type="entry name" value="ScpA"/>
    <property type="match status" value="1"/>
</dbReference>
<keyword evidence="3" id="KW-0131">Cell cycle</keyword>
<accession>A0A4R2S388</accession>
<organism evidence="4 5">
    <name type="scientific">Baia soyae</name>
    <dbReference type="NCBI Taxonomy" id="1544746"/>
    <lineage>
        <taxon>Bacteria</taxon>
        <taxon>Bacillati</taxon>
        <taxon>Bacillota</taxon>
        <taxon>Bacilli</taxon>
        <taxon>Bacillales</taxon>
        <taxon>Thermoactinomycetaceae</taxon>
        <taxon>Baia</taxon>
    </lineage>
</organism>
<dbReference type="InterPro" id="IPR023093">
    <property type="entry name" value="ScpA-like_C"/>
</dbReference>
<dbReference type="PANTHER" id="PTHR33969:SF2">
    <property type="entry name" value="SEGREGATION AND CONDENSATION PROTEIN A"/>
    <property type="match status" value="1"/>
</dbReference>
<dbReference type="GO" id="GO:0006260">
    <property type="term" value="P:DNA replication"/>
    <property type="evidence" value="ECO:0007669"/>
    <property type="project" value="UniProtKB-UniRule"/>
</dbReference>
<comment type="similarity">
    <text evidence="3">Belongs to the ScpA family.</text>
</comment>
<keyword evidence="3" id="KW-0132">Cell division</keyword>
<comment type="subcellular location">
    <subcellularLocation>
        <location evidence="3">Cytoplasm</location>
    </subcellularLocation>
    <text evidence="3">Associated with two foci at the outer edges of the nucleoid region in young cells, and at four foci within both cell halves in older cells.</text>
</comment>
<dbReference type="GO" id="GO:0005737">
    <property type="term" value="C:cytoplasm"/>
    <property type="evidence" value="ECO:0007669"/>
    <property type="project" value="UniProtKB-SubCell"/>
</dbReference>
<comment type="caution">
    <text evidence="4">The sequence shown here is derived from an EMBL/GenBank/DDBJ whole genome shotgun (WGS) entry which is preliminary data.</text>
</comment>
<dbReference type="Pfam" id="PF02616">
    <property type="entry name" value="SMC_ScpA"/>
    <property type="match status" value="1"/>
</dbReference>
<comment type="function">
    <text evidence="3">Participates in chromosomal partition during cell division. May act via the formation of a condensin-like complex containing Smc and ScpB that pull DNA away from mid-cell into both cell halves.</text>
</comment>
<dbReference type="GO" id="GO:0051301">
    <property type="term" value="P:cell division"/>
    <property type="evidence" value="ECO:0007669"/>
    <property type="project" value="UniProtKB-KW"/>
</dbReference>
<comment type="subunit">
    <text evidence="3">Component of a cohesin-like complex composed of ScpA, ScpB and the Smc homodimer, in which ScpA and ScpB bind to the head domain of Smc. The presence of the three proteins is required for the association of the complex with DNA.</text>
</comment>
<evidence type="ECO:0000256" key="1">
    <source>
        <dbReference type="ARBA" id="ARBA00022829"/>
    </source>
</evidence>
<keyword evidence="3" id="KW-0963">Cytoplasm</keyword>
<evidence type="ECO:0000313" key="4">
    <source>
        <dbReference type="EMBL" id="TCP69893.1"/>
    </source>
</evidence>
<dbReference type="Gene3D" id="6.10.250.2410">
    <property type="match status" value="1"/>
</dbReference>
<proteinExistence type="inferred from homology"/>
<evidence type="ECO:0000256" key="3">
    <source>
        <dbReference type="HAMAP-Rule" id="MF_01805"/>
    </source>
</evidence>
<protein>
    <recommendedName>
        <fullName evidence="2 3">Segregation and condensation protein A</fullName>
    </recommendedName>
</protein>
<gene>
    <name evidence="3" type="primary">scpA</name>
    <name evidence="4" type="ORF">EDD57_10577</name>
</gene>